<reference evidence="1" key="1">
    <citation type="submission" date="2023-02" db="EMBL/GenBank/DDBJ databases">
        <title>Kitasatospora phosalacinea NBRC 14627.</title>
        <authorList>
            <person name="Ichikawa N."/>
            <person name="Sato H."/>
            <person name="Tonouchi N."/>
        </authorList>
    </citation>
    <scope>NUCLEOTIDE SEQUENCE</scope>
    <source>
        <strain evidence="1">NBRC 14627</strain>
    </source>
</reference>
<dbReference type="AlphaFoldDB" id="A0A9W6QHM5"/>
<sequence>MSTHRYRAGERAVIARPEPSTPHRPGTPVEVLHVPAAAPVAEYVLQVITDGGDVASVWSGELDPVVAR</sequence>
<proteinExistence type="predicted"/>
<evidence type="ECO:0000313" key="1">
    <source>
        <dbReference type="EMBL" id="GLW74993.1"/>
    </source>
</evidence>
<organism evidence="1 2">
    <name type="scientific">Kitasatospora phosalacinea</name>
    <dbReference type="NCBI Taxonomy" id="2065"/>
    <lineage>
        <taxon>Bacteria</taxon>
        <taxon>Bacillati</taxon>
        <taxon>Actinomycetota</taxon>
        <taxon>Actinomycetes</taxon>
        <taxon>Kitasatosporales</taxon>
        <taxon>Streptomycetaceae</taxon>
        <taxon>Kitasatospora</taxon>
    </lineage>
</organism>
<dbReference type="EMBL" id="BSSA01000043">
    <property type="protein sequence ID" value="GLW74993.1"/>
    <property type="molecule type" value="Genomic_DNA"/>
</dbReference>
<name>A0A9W6QHM5_9ACTN</name>
<protein>
    <submittedName>
        <fullName evidence="1">Uncharacterized protein</fullName>
    </submittedName>
</protein>
<dbReference type="RefSeq" id="WP_285740549.1">
    <property type="nucleotide sequence ID" value="NZ_BSSA01000043.1"/>
</dbReference>
<comment type="caution">
    <text evidence="1">The sequence shown here is derived from an EMBL/GenBank/DDBJ whole genome shotgun (WGS) entry which is preliminary data.</text>
</comment>
<gene>
    <name evidence="1" type="ORF">Kpho02_72900</name>
</gene>
<dbReference type="Proteomes" id="UP001165041">
    <property type="component" value="Unassembled WGS sequence"/>
</dbReference>
<evidence type="ECO:0000313" key="2">
    <source>
        <dbReference type="Proteomes" id="UP001165041"/>
    </source>
</evidence>
<accession>A0A9W6QHM5</accession>